<evidence type="ECO:0000313" key="1">
    <source>
        <dbReference type="EMBL" id="MPC79867.1"/>
    </source>
</evidence>
<keyword evidence="2" id="KW-1185">Reference proteome</keyword>
<accession>A0A5B7IE90</accession>
<dbReference type="Proteomes" id="UP000324222">
    <property type="component" value="Unassembled WGS sequence"/>
</dbReference>
<dbReference type="EMBL" id="VSRR010052316">
    <property type="protein sequence ID" value="MPC79867.1"/>
    <property type="molecule type" value="Genomic_DNA"/>
</dbReference>
<comment type="caution">
    <text evidence="1">The sequence shown here is derived from an EMBL/GenBank/DDBJ whole genome shotgun (WGS) entry which is preliminary data.</text>
</comment>
<evidence type="ECO:0008006" key="3">
    <source>
        <dbReference type="Google" id="ProtNLM"/>
    </source>
</evidence>
<gene>
    <name evidence="1" type="ORF">E2C01_074420</name>
</gene>
<organism evidence="1 2">
    <name type="scientific">Portunus trituberculatus</name>
    <name type="common">Swimming crab</name>
    <name type="synonym">Neptunus trituberculatus</name>
    <dbReference type="NCBI Taxonomy" id="210409"/>
    <lineage>
        <taxon>Eukaryota</taxon>
        <taxon>Metazoa</taxon>
        <taxon>Ecdysozoa</taxon>
        <taxon>Arthropoda</taxon>
        <taxon>Crustacea</taxon>
        <taxon>Multicrustacea</taxon>
        <taxon>Malacostraca</taxon>
        <taxon>Eumalacostraca</taxon>
        <taxon>Eucarida</taxon>
        <taxon>Decapoda</taxon>
        <taxon>Pleocyemata</taxon>
        <taxon>Brachyura</taxon>
        <taxon>Eubrachyura</taxon>
        <taxon>Portunoidea</taxon>
        <taxon>Portunidae</taxon>
        <taxon>Portuninae</taxon>
        <taxon>Portunus</taxon>
    </lineage>
</organism>
<name>A0A5B7IE90_PORTR</name>
<sequence length="82" mass="9428">MVWGFIRGGDECRYKIQTWEGAKATAAIACLYRGHTTFSAHLHHLHLSPDPFCPWCRTIPETIEHFLLHCSHFHSHRTALSS</sequence>
<reference evidence="1 2" key="1">
    <citation type="submission" date="2019-05" db="EMBL/GenBank/DDBJ databases">
        <title>Another draft genome of Portunus trituberculatus and its Hox gene families provides insights of decapod evolution.</title>
        <authorList>
            <person name="Jeong J.-H."/>
            <person name="Song I."/>
            <person name="Kim S."/>
            <person name="Choi T."/>
            <person name="Kim D."/>
            <person name="Ryu S."/>
            <person name="Kim W."/>
        </authorList>
    </citation>
    <scope>NUCLEOTIDE SEQUENCE [LARGE SCALE GENOMIC DNA]</scope>
    <source>
        <tissue evidence="1">Muscle</tissue>
    </source>
</reference>
<dbReference type="AlphaFoldDB" id="A0A5B7IE90"/>
<protein>
    <recommendedName>
        <fullName evidence="3">Reverse transcriptase zinc-binding domain-containing protein</fullName>
    </recommendedName>
</protein>
<evidence type="ECO:0000313" key="2">
    <source>
        <dbReference type="Proteomes" id="UP000324222"/>
    </source>
</evidence>
<proteinExistence type="predicted"/>